<dbReference type="InterPro" id="IPR017853">
    <property type="entry name" value="GH"/>
</dbReference>
<feature type="non-terminal residue" evidence="1">
    <location>
        <position position="1"/>
    </location>
</feature>
<dbReference type="Pfam" id="PF22612">
    <property type="entry name" value="GH113"/>
    <property type="match status" value="1"/>
</dbReference>
<dbReference type="AlphaFoldDB" id="A0A382WJE7"/>
<reference evidence="1" key="1">
    <citation type="submission" date="2018-05" db="EMBL/GenBank/DDBJ databases">
        <authorList>
            <person name="Lanie J.A."/>
            <person name="Ng W.-L."/>
            <person name="Kazmierczak K.M."/>
            <person name="Andrzejewski T.M."/>
            <person name="Davidsen T.M."/>
            <person name="Wayne K.J."/>
            <person name="Tettelin H."/>
            <person name="Glass J.I."/>
            <person name="Rusch D."/>
            <person name="Podicherti R."/>
            <person name="Tsui H.-C.T."/>
            <person name="Winkler M.E."/>
        </authorList>
    </citation>
    <scope>NUCLEOTIDE SEQUENCE</scope>
</reference>
<dbReference type="InterPro" id="IPR055151">
    <property type="entry name" value="GH113"/>
</dbReference>
<dbReference type="EMBL" id="UINC01160243">
    <property type="protein sequence ID" value="SVD58779.1"/>
    <property type="molecule type" value="Genomic_DNA"/>
</dbReference>
<name>A0A382WJE7_9ZZZZ</name>
<dbReference type="Gene3D" id="3.20.20.80">
    <property type="entry name" value="Glycosidases"/>
    <property type="match status" value="1"/>
</dbReference>
<evidence type="ECO:0008006" key="2">
    <source>
        <dbReference type="Google" id="ProtNLM"/>
    </source>
</evidence>
<accession>A0A382WJE7</accession>
<proteinExistence type="predicted"/>
<feature type="non-terminal residue" evidence="1">
    <location>
        <position position="277"/>
    </location>
</feature>
<evidence type="ECO:0000313" key="1">
    <source>
        <dbReference type="EMBL" id="SVD58779.1"/>
    </source>
</evidence>
<gene>
    <name evidence="1" type="ORF">METZ01_LOCUS411633</name>
</gene>
<organism evidence="1">
    <name type="scientific">marine metagenome</name>
    <dbReference type="NCBI Taxonomy" id="408172"/>
    <lineage>
        <taxon>unclassified sequences</taxon>
        <taxon>metagenomes</taxon>
        <taxon>ecological metagenomes</taxon>
    </lineage>
</organism>
<sequence length="277" mass="32754">VHVEWIPLNPFSYQRTVSDPSLYFGDDPRDAHLINAIRQAHDLGFGVMLKPHIWLRQKTDDAWRGNIGMNSEGDWRLWFENYERFILHYARMAEREHVEILCIGVELARTMKEREPDWRTLIDRVRQVYHGPLTYAANWWGEYDEIHIWDALDYVGINAFFPLSEDSSPDLATLRTGARRVADQVELVHLATGRPVIFTEVGYKSVRGSTVRPWEWTRRFEPAVDTNLQSRAYRAVLEALWERPWFCGMYWWKWYSDMVHGGPTEGDFTPRRKPADR</sequence>
<dbReference type="SUPFAM" id="SSF51445">
    <property type="entry name" value="(Trans)glycosidases"/>
    <property type="match status" value="1"/>
</dbReference>
<dbReference type="CDD" id="cd19608">
    <property type="entry name" value="GH113_mannanase-like"/>
    <property type="match status" value="1"/>
</dbReference>
<protein>
    <recommendedName>
        <fullName evidence="2">GTA TIM-barrel-like domain-containing protein</fullName>
    </recommendedName>
</protein>